<dbReference type="PANTHER" id="PTHR37764">
    <property type="entry name" value="KETOSE/ALDOSE ISOMERASE, PUTATIVE (MOG1/PSBP/DUF1795-LIKE PHOTOSYSTEM II REACTION CENTER PSBP FAMILY PROTEIN)-RELATED"/>
    <property type="match status" value="1"/>
</dbReference>
<dbReference type="Gene3D" id="3.40.1000.10">
    <property type="entry name" value="Mog1/PsbP, alpha/beta/alpha sandwich"/>
    <property type="match status" value="1"/>
</dbReference>
<dbReference type="AlphaFoldDB" id="A0AAV1D337"/>
<dbReference type="Proteomes" id="UP001161247">
    <property type="component" value="Chromosome 4"/>
</dbReference>
<dbReference type="PANTHER" id="PTHR37764:SF1">
    <property type="entry name" value="KETOSE_ALDOSE ISOMERASE, PUTATIVE (MOG1_PSBP_DUF1795-LIKE PHOTOSYSTEM II REACTION CENTER PSBP FAMILY PROTEIN)-RELATED"/>
    <property type="match status" value="1"/>
</dbReference>
<dbReference type="SUPFAM" id="SSF55724">
    <property type="entry name" value="Mog1p/PsbP-like"/>
    <property type="match status" value="1"/>
</dbReference>
<protein>
    <submittedName>
        <fullName evidence="1">OLC1v1000543C2</fullName>
    </submittedName>
</protein>
<evidence type="ECO:0000313" key="2">
    <source>
        <dbReference type="Proteomes" id="UP001161247"/>
    </source>
</evidence>
<name>A0AAV1D337_OLDCO</name>
<accession>A0AAV1D337</accession>
<dbReference type="GO" id="GO:0009507">
    <property type="term" value="C:chloroplast"/>
    <property type="evidence" value="ECO:0007669"/>
    <property type="project" value="TreeGrafter"/>
</dbReference>
<reference evidence="1" key="1">
    <citation type="submission" date="2023-03" db="EMBL/GenBank/DDBJ databases">
        <authorList>
            <person name="Julca I."/>
        </authorList>
    </citation>
    <scope>NUCLEOTIDE SEQUENCE</scope>
</reference>
<proteinExistence type="predicted"/>
<evidence type="ECO:0000313" key="1">
    <source>
        <dbReference type="EMBL" id="CAI9102299.1"/>
    </source>
</evidence>
<dbReference type="InterPro" id="IPR016123">
    <property type="entry name" value="Mog1/PsbP_a/b/a-sand"/>
</dbReference>
<sequence>MAMSSTFLLSLSPHHNPVPSHNPILPFRPNFILSRRNFIFTTTSLSFLLLQSQHLATSSAVETSSPPSPPPQSPSSILSGIVNTKSWFQFYGDGFAIRVPPQFEDIMEPEDYNAGLSLYGDKAKPKTFAARFASTDGSEVLSVVTRPSNQLKITFLEAKDITDFGSLKDAAKIFVPGIPCMGHLHLEYSRHFPTFLLFHSHLLFSDWFSYQYPYHPVGGATLYSARTIKVKEDEGFR</sequence>
<organism evidence="1 2">
    <name type="scientific">Oldenlandia corymbosa var. corymbosa</name>
    <dbReference type="NCBI Taxonomy" id="529605"/>
    <lineage>
        <taxon>Eukaryota</taxon>
        <taxon>Viridiplantae</taxon>
        <taxon>Streptophyta</taxon>
        <taxon>Embryophyta</taxon>
        <taxon>Tracheophyta</taxon>
        <taxon>Spermatophyta</taxon>
        <taxon>Magnoliopsida</taxon>
        <taxon>eudicotyledons</taxon>
        <taxon>Gunneridae</taxon>
        <taxon>Pentapetalae</taxon>
        <taxon>asterids</taxon>
        <taxon>lamiids</taxon>
        <taxon>Gentianales</taxon>
        <taxon>Rubiaceae</taxon>
        <taxon>Rubioideae</taxon>
        <taxon>Spermacoceae</taxon>
        <taxon>Hedyotis-Oldenlandia complex</taxon>
        <taxon>Oldenlandia</taxon>
    </lineage>
</organism>
<gene>
    <name evidence="1" type="ORF">OLC1_LOCUS11667</name>
</gene>
<keyword evidence="2" id="KW-1185">Reference proteome</keyword>
<dbReference type="EMBL" id="OX459121">
    <property type="protein sequence ID" value="CAI9102299.1"/>
    <property type="molecule type" value="Genomic_DNA"/>
</dbReference>